<dbReference type="AlphaFoldDB" id="A0A553R3N1"/>
<dbReference type="STRING" id="623744.A0A553R3N1"/>
<feature type="non-terminal residue" evidence="1">
    <location>
        <position position="198"/>
    </location>
</feature>
<accession>A0A553R3N1</accession>
<keyword evidence="2" id="KW-1185">Reference proteome</keyword>
<sequence length="198" mass="21769">APADLASCTLSSTAFVFALFITRQNKASPSVVLHCSTAYIFPLVSSATTDTVPPTFPPAADLKPVYYCKACSKLLFHETDAPPKKLVAYQREFHTLRERLRAAEHRTLQRSSELNAILEQFRRAIAETNGSKDALANFSGSPCRFQISTTTCLICSTMRAVCIQLCRWARGAAEGSSQGYLSFRAETPYEDSHVQPPA</sequence>
<dbReference type="Proteomes" id="UP000316079">
    <property type="component" value="Unassembled WGS sequence"/>
</dbReference>
<dbReference type="EMBL" id="SRMA01025258">
    <property type="protein sequence ID" value="TRY96795.1"/>
    <property type="molecule type" value="Genomic_DNA"/>
</dbReference>
<protein>
    <submittedName>
        <fullName evidence="1">Uncharacterized protein</fullName>
    </submittedName>
</protein>
<comment type="caution">
    <text evidence="1">The sequence shown here is derived from an EMBL/GenBank/DDBJ whole genome shotgun (WGS) entry which is preliminary data.</text>
</comment>
<feature type="non-terminal residue" evidence="1">
    <location>
        <position position="1"/>
    </location>
</feature>
<organism evidence="1 2">
    <name type="scientific">Danionella cerebrum</name>
    <dbReference type="NCBI Taxonomy" id="2873325"/>
    <lineage>
        <taxon>Eukaryota</taxon>
        <taxon>Metazoa</taxon>
        <taxon>Chordata</taxon>
        <taxon>Craniata</taxon>
        <taxon>Vertebrata</taxon>
        <taxon>Euteleostomi</taxon>
        <taxon>Actinopterygii</taxon>
        <taxon>Neopterygii</taxon>
        <taxon>Teleostei</taxon>
        <taxon>Ostariophysi</taxon>
        <taxon>Cypriniformes</taxon>
        <taxon>Danionidae</taxon>
        <taxon>Danioninae</taxon>
        <taxon>Danionella</taxon>
    </lineage>
</organism>
<gene>
    <name evidence="1" type="ORF">DNTS_032556</name>
</gene>
<proteinExistence type="predicted"/>
<reference evidence="1 2" key="1">
    <citation type="journal article" date="2019" name="Sci. Data">
        <title>Hybrid genome assembly and annotation of Danionella translucida.</title>
        <authorList>
            <person name="Kadobianskyi M."/>
            <person name="Schulze L."/>
            <person name="Schuelke M."/>
            <person name="Judkewitz B."/>
        </authorList>
    </citation>
    <scope>NUCLEOTIDE SEQUENCE [LARGE SCALE GENOMIC DNA]</scope>
    <source>
        <strain evidence="1 2">Bolton</strain>
    </source>
</reference>
<name>A0A553R3N1_9TELE</name>
<dbReference type="OrthoDB" id="2016523at2759"/>
<evidence type="ECO:0000313" key="1">
    <source>
        <dbReference type="EMBL" id="TRY96795.1"/>
    </source>
</evidence>
<evidence type="ECO:0000313" key="2">
    <source>
        <dbReference type="Proteomes" id="UP000316079"/>
    </source>
</evidence>